<organism evidence="1">
    <name type="scientific">Staphylococcus aureus subsp. aureus MN8</name>
    <dbReference type="NCBI Taxonomy" id="548470"/>
    <lineage>
        <taxon>Bacteria</taxon>
        <taxon>Bacillati</taxon>
        <taxon>Bacillota</taxon>
        <taxon>Bacilli</taxon>
        <taxon>Bacillales</taxon>
        <taxon>Staphylococcaceae</taxon>
        <taxon>Staphylococcus</taxon>
    </lineage>
</organism>
<dbReference type="PANTHER" id="PTHR30348:SF13">
    <property type="entry name" value="UPF0759 PROTEIN YUNF"/>
    <property type="match status" value="1"/>
</dbReference>
<sequence length="289" mass="34169">MMTLVIYMINIGLTGWGDHYSLYEDLERQTDKLKTYAGHFPVVELDATYYAIQPERNILKWIKETPDTFEFVVKIHQALTLHADYKTFADTRQELFDQFKNMLEPLHTQKKLAMVLVQFPPWFDCNAQNIKYILYVRQQLQAFPMCVEFRHQSWFSDAFKEQTLAFLTEHQIIHAVVDEPQVKDGSVPLVNRITNEIAFVRYHGRNHYGWTKKDMSDQEWRDVRYLYDYNEQELIDLAQKAQILAQKAKKVYVIFNNNSGGHAANNAKTYQRLLNIEYEGLAPQQLKLF</sequence>
<reference evidence="1" key="1">
    <citation type="submission" date="2010-05" db="EMBL/GenBank/DDBJ databases">
        <authorList>
            <person name="Muzny D."/>
            <person name="Qin X."/>
            <person name="Buhay C."/>
            <person name="Dugan-Rocha S."/>
            <person name="Ding Y."/>
            <person name="Chen G."/>
            <person name="Hawes A."/>
            <person name="Holder M."/>
            <person name="Jhangiani S."/>
            <person name="Johnson A."/>
            <person name="Khan Z."/>
            <person name="Li Z."/>
            <person name="Liu W."/>
            <person name="Liu X."/>
            <person name="Perez L."/>
            <person name="Shen H."/>
            <person name="Wang Q."/>
            <person name="Watt J."/>
            <person name="Xi L."/>
            <person name="Xin Y."/>
            <person name="Zhou J."/>
            <person name="Deng J."/>
            <person name="Jiang H."/>
            <person name="Liu Y."/>
            <person name="Qu J."/>
            <person name="Song X.-Z."/>
            <person name="Zhang L."/>
            <person name="Villasana D."/>
            <person name="Johnson A."/>
            <person name="Liu J."/>
            <person name="Liyanage D."/>
            <person name="Lorensuhewa L."/>
            <person name="Robinson T."/>
            <person name="Song A."/>
            <person name="Song B.-B."/>
            <person name="Dinh H."/>
            <person name="Thornton R."/>
            <person name="Coyle M."/>
            <person name="Francisco L."/>
            <person name="Jackson L."/>
            <person name="Javaid M."/>
            <person name="Korchina V."/>
            <person name="Kovar C."/>
            <person name="Mata R."/>
            <person name="Mathew T."/>
            <person name="Ngo R."/>
            <person name="Nguyen L."/>
            <person name="Nguyen N."/>
            <person name="Okwuonu G."/>
            <person name="Ongeri F."/>
            <person name="Pham C."/>
            <person name="Simmons D."/>
            <person name="Wilczek-Boney K."/>
            <person name="Hale W."/>
            <person name="Jakkamsetti A."/>
            <person name="Pham P."/>
            <person name="Ruth R."/>
            <person name="San Lucas F."/>
            <person name="Warren J."/>
            <person name="Zhang J."/>
            <person name="Zhao Z."/>
            <person name="Zhou C."/>
            <person name="Zhu D."/>
            <person name="Lee S."/>
            <person name="Bess C."/>
            <person name="Blankenburg K."/>
            <person name="Forbes L."/>
            <person name="Fu Q."/>
            <person name="Gubbala S."/>
            <person name="Hirani K."/>
            <person name="Jayaseelan J.C."/>
            <person name="Lara F."/>
            <person name="Munidasa M."/>
            <person name="Palculict T."/>
            <person name="Patil S."/>
            <person name="Pu L.-L."/>
            <person name="Saada N."/>
            <person name="Tang L."/>
            <person name="Weissenberger G."/>
            <person name="Zhu Y."/>
            <person name="Hemphill L."/>
            <person name="Shang Y."/>
            <person name="Youmans B."/>
            <person name="Ayvaz T."/>
            <person name="Ross M."/>
            <person name="Santibanez J."/>
            <person name="Aqrawi P."/>
            <person name="Gross S."/>
            <person name="Joshi V."/>
            <person name="Fowler G."/>
            <person name="Nazareth L."/>
            <person name="Reid J."/>
            <person name="Worley K."/>
            <person name="Petrosino J."/>
            <person name="Highlander S."/>
            <person name="Gibbs R."/>
        </authorList>
    </citation>
    <scope>NUCLEOTIDE SEQUENCE [LARGE SCALE GENOMIC DNA]</scope>
    <source>
        <strain evidence="1">MN8</strain>
    </source>
</reference>
<proteinExistence type="predicted"/>
<dbReference type="PANTHER" id="PTHR30348">
    <property type="entry name" value="UNCHARACTERIZED PROTEIN YECE"/>
    <property type="match status" value="1"/>
</dbReference>
<gene>
    <name evidence="1" type="ORF">HMPREF0769_11459</name>
</gene>
<dbReference type="SUPFAM" id="SSF117396">
    <property type="entry name" value="TM1631-like"/>
    <property type="match status" value="1"/>
</dbReference>
<dbReference type="Pfam" id="PF01904">
    <property type="entry name" value="DUF72"/>
    <property type="match status" value="1"/>
</dbReference>
<dbReference type="Gene3D" id="3.20.20.410">
    <property type="entry name" value="Protein of unknown function UPF0759"/>
    <property type="match status" value="1"/>
</dbReference>
<protein>
    <recommendedName>
        <fullName evidence="2">Cytosolic protein</fullName>
    </recommendedName>
</protein>
<dbReference type="AlphaFoldDB" id="A0A0E1X793"/>
<evidence type="ECO:0000313" key="1">
    <source>
        <dbReference type="EMBL" id="EFH95249.1"/>
    </source>
</evidence>
<comment type="caution">
    <text evidence="1">The sequence shown here is derived from an EMBL/GenBank/DDBJ whole genome shotgun (WGS) entry which is preliminary data.</text>
</comment>
<dbReference type="InterPro" id="IPR036520">
    <property type="entry name" value="UPF0759_sf"/>
</dbReference>
<dbReference type="HOGENOM" id="CLU_046519_0_0_9"/>
<dbReference type="InterPro" id="IPR002763">
    <property type="entry name" value="DUF72"/>
</dbReference>
<evidence type="ECO:0008006" key="2">
    <source>
        <dbReference type="Google" id="ProtNLM"/>
    </source>
</evidence>
<accession>A0A0E1X793</accession>
<dbReference type="Proteomes" id="UP000003455">
    <property type="component" value="Chromosome"/>
</dbReference>
<dbReference type="EMBL" id="ACJA02000003">
    <property type="protein sequence ID" value="EFH95249.1"/>
    <property type="molecule type" value="Genomic_DNA"/>
</dbReference>
<name>A0A0E1X793_STAAU</name>